<evidence type="ECO:0000259" key="5">
    <source>
        <dbReference type="PROSITE" id="PS51498"/>
    </source>
</evidence>
<dbReference type="PROSITE" id="PS51375">
    <property type="entry name" value="PPR"/>
    <property type="match status" value="1"/>
</dbReference>
<dbReference type="InterPro" id="IPR005112">
    <property type="entry name" value="dDENN_dom"/>
</dbReference>
<name>A0A6A4VP79_AMPAM</name>
<dbReference type="EMBL" id="VIIS01001454">
    <property type="protein sequence ID" value="KAF0297967.1"/>
    <property type="molecule type" value="Genomic_DNA"/>
</dbReference>
<dbReference type="InterPro" id="IPR043153">
    <property type="entry name" value="DENN_C"/>
</dbReference>
<dbReference type="InterPro" id="IPR023341">
    <property type="entry name" value="MABP"/>
</dbReference>
<dbReference type="SMART" id="SM00800">
    <property type="entry name" value="uDENN"/>
    <property type="match status" value="1"/>
</dbReference>
<dbReference type="InterPro" id="IPR037516">
    <property type="entry name" value="Tripartite_DENN"/>
</dbReference>
<feature type="compositionally biased region" description="Low complexity" evidence="3">
    <location>
        <begin position="945"/>
        <end position="960"/>
    </location>
</feature>
<evidence type="ECO:0000256" key="2">
    <source>
        <dbReference type="PROSITE-ProRule" id="PRU00708"/>
    </source>
</evidence>
<dbReference type="Pfam" id="PF02141">
    <property type="entry name" value="DENN"/>
    <property type="match status" value="2"/>
</dbReference>
<dbReference type="InterPro" id="IPR001194">
    <property type="entry name" value="cDENN_dom"/>
</dbReference>
<dbReference type="SMART" id="SM00799">
    <property type="entry name" value="DENN"/>
    <property type="match status" value="1"/>
</dbReference>
<dbReference type="Proteomes" id="UP000440578">
    <property type="component" value="Unassembled WGS sequence"/>
</dbReference>
<feature type="region of interest" description="Disordered" evidence="3">
    <location>
        <begin position="1025"/>
        <end position="1068"/>
    </location>
</feature>
<feature type="compositionally biased region" description="Basic and acidic residues" evidence="3">
    <location>
        <begin position="1156"/>
        <end position="1186"/>
    </location>
</feature>
<reference evidence="6 7" key="1">
    <citation type="submission" date="2019-07" db="EMBL/GenBank/DDBJ databases">
        <title>Draft genome assembly of a fouling barnacle, Amphibalanus amphitrite (Darwin, 1854): The first reference genome for Thecostraca.</title>
        <authorList>
            <person name="Kim W."/>
        </authorList>
    </citation>
    <scope>NUCLEOTIDE SEQUENCE [LARGE SCALE GENOMIC DNA]</scope>
    <source>
        <strain evidence="6">SNU_AA5</strain>
        <tissue evidence="6">Soma without cirri and trophi</tissue>
    </source>
</reference>
<evidence type="ECO:0000313" key="7">
    <source>
        <dbReference type="Proteomes" id="UP000440578"/>
    </source>
</evidence>
<proteinExistence type="predicted"/>
<dbReference type="Pfam" id="PF03456">
    <property type="entry name" value="uDENN"/>
    <property type="match status" value="1"/>
</dbReference>
<feature type="compositionally biased region" description="Polar residues" evidence="3">
    <location>
        <begin position="919"/>
        <end position="936"/>
    </location>
</feature>
<evidence type="ECO:0000259" key="4">
    <source>
        <dbReference type="PROSITE" id="PS50211"/>
    </source>
</evidence>
<organism evidence="6 7">
    <name type="scientific">Amphibalanus amphitrite</name>
    <name type="common">Striped barnacle</name>
    <name type="synonym">Balanus amphitrite</name>
    <dbReference type="NCBI Taxonomy" id="1232801"/>
    <lineage>
        <taxon>Eukaryota</taxon>
        <taxon>Metazoa</taxon>
        <taxon>Ecdysozoa</taxon>
        <taxon>Arthropoda</taxon>
        <taxon>Crustacea</taxon>
        <taxon>Multicrustacea</taxon>
        <taxon>Cirripedia</taxon>
        <taxon>Thoracica</taxon>
        <taxon>Thoracicalcarea</taxon>
        <taxon>Balanomorpha</taxon>
        <taxon>Balanoidea</taxon>
        <taxon>Balanidae</taxon>
        <taxon>Amphibalaninae</taxon>
        <taxon>Amphibalanus</taxon>
    </lineage>
</organism>
<dbReference type="InterPro" id="IPR011990">
    <property type="entry name" value="TPR-like_helical_dom_sf"/>
</dbReference>
<dbReference type="SMART" id="SM00801">
    <property type="entry name" value="dDENN"/>
    <property type="match status" value="1"/>
</dbReference>
<dbReference type="InterPro" id="IPR002885">
    <property type="entry name" value="PPR_rpt"/>
</dbReference>
<feature type="domain" description="UDENN" evidence="4">
    <location>
        <begin position="187"/>
        <end position="662"/>
    </location>
</feature>
<feature type="compositionally biased region" description="Basic and acidic residues" evidence="3">
    <location>
        <begin position="1049"/>
        <end position="1061"/>
    </location>
</feature>
<keyword evidence="7" id="KW-1185">Reference proteome</keyword>
<dbReference type="InterPro" id="IPR051696">
    <property type="entry name" value="DENN_Domain_GEFs"/>
</dbReference>
<feature type="domain" description="MABP" evidence="5">
    <location>
        <begin position="40"/>
        <end position="195"/>
    </location>
</feature>
<dbReference type="PANTHER" id="PTHR12296">
    <property type="entry name" value="DENN DOMAIN-CONTAINING PROTEIN 4"/>
    <property type="match status" value="1"/>
</dbReference>
<dbReference type="Pfam" id="PF03455">
    <property type="entry name" value="dDENN"/>
    <property type="match status" value="1"/>
</dbReference>
<feature type="region of interest" description="Disordered" evidence="3">
    <location>
        <begin position="1252"/>
        <end position="1274"/>
    </location>
</feature>
<feature type="repeat" description="PPR" evidence="2">
    <location>
        <begin position="831"/>
        <end position="865"/>
    </location>
</feature>
<dbReference type="GO" id="GO:0032483">
    <property type="term" value="P:regulation of Rab protein signal transduction"/>
    <property type="evidence" value="ECO:0007669"/>
    <property type="project" value="TreeGrafter"/>
</dbReference>
<sequence length="1735" mass="191693">MDVPPDRQVADYFIHCGLPEQLCELDAPLEDFPLKPSHNYAPITDVAVIFPSEEPVPSGYRCIEKTPTGLSADLNHGSIRSPEVLLCYKRGWDKPPLVDIGVLYDGKEYVMPDSQVVEFTPTGRIANVNNSTARTYITYRRASDSSPCNELVVTDICVIVLTKDEVPPHTYCIIPKTLNKGMVGSDVYICYKKSMRQPTRVVYKPGLLGRFPLEDRPYFPLPESVPMFCLPMGATVECWPSQAATPKPVFSTFVFTVADGAEKVYGSSITFYERYPDSRLTEQQRLQLGIDTHHPSEISVNANKSIGVLSHWPFFDTFEKFLQFLHQTAISGRPTSVPLERYISHILLEVPFPSVARPYVHVQLDGGAPIVVAQPYFSPLPQSGASFCKLLKNLGPDNSLLVLLFTLTEQKLLLHSLRPDVLTRVAEAVSMMIFPCLWQCPYIPLCSQMIFPCLWQCPYTPLCSMIFPCLWQCPYIPLCPLGLADILSAPVPFLVGLDSRYFDMYDPPPEVTCVDLDTNTIFVAEEKRHLVTKLLPKKACKQLRHSLEAVCDRLYSMSRKRVKGSSPEMDLRVQRMEHQLEIEIQEAFLRFMATILRGYQAYLKPIKSKPTTGTTDPSSLFNLDGFLKSRDKAYQPFYQMLTTTQSFIRFIEERSFVSDKDAYHVFFDECLAKDLDSPDCRLLESETPQSERTVFVPPPEQMEGRQFVYHEFGELHRELFLARATSLQALPRPLPAVGSAAQLAGLAASGAAAPSPLVRRTKHEVMSARKQALKQAETPALWARYLVGTCFSLWFVHLPSYVEVCDNSKAAMDEAFQIMVVMQKILNQSVDEVCYRVMMQLCGQHQLPVLAVKVLYKMKQLGIHPNALTYGYYNKAVLESEWPTDTIAMGRLLWSKLRNVVLAAAEFRAGPRRSDRKGSSSQLGSGDPAASSQSLGHTMLEADRASCSSLGSSRSAQSSRPDGRAARPSVARALNFGRLDFSESDRFRSRVGSIVKTSGSRIPGSPQVTNYDSSAGVLMVSCPEDAPSAGPLSGGSSAGGSAAPASARHPLDSPHQEELRARHLSCSETPEHQQISLLRSTSFAGDDQILACLREMGHDSLDSAVAAAAAGAPAGAGDPGAAPGPGPGGGVSAASTPPPAAPPAVRSRSASQDISLEERINEYYSGEGDRRRSDSRERSADTRSVDSLELPTDPLGVGGLQARTPVTENDPLGALGLSESPTRTPPAAGRLSASLSQASSYQSRKASLFKAEPFSDGFDRPGDQVEKNGKLPSPGSGSALAGFRLPFSASSKLGLASNLASYNLRRAERRFRRSIDTITPELDGLMKTYSPASLKNHELVKSGVSSIRSAATSMYKKLDELKEVMTSIGEDDVLDDMRHAGSAEVIPGFSEAWCDGLFNDTHSSSELAVPAPLPPALPAPLAPVAVELALTSCSRCYKCQATVYDEEIMAGWSAEESNLNTKCPFCRKPFVPLLTVHVRDFRNVSREQRAAEQLQQTEGTAGVLLDPITLPYLSPLVLRKEVENVMDHDGQGCLSAATFVDEHPIIYWNLVWYMQRISVPSHLPGLCLHCRLLEERGAPADGWEQASWRHVQVRCLWDNPKLHDEPMYVQWKESPLRSSLVDALVTDDLAFSKNTVQSVLSCVQCTTLDAALCTLSSNIGARRMRDKHFSTYRDIMFLAFAAMGRENIDLMLYDREYRRAYEELPEEDRQQLNEADRPPSNAALLCRRFFRELET</sequence>
<gene>
    <name evidence="6" type="primary">DENND4A_1</name>
    <name evidence="6" type="ORF">FJT64_004645</name>
</gene>
<evidence type="ECO:0000256" key="3">
    <source>
        <dbReference type="SAM" id="MobiDB-lite"/>
    </source>
</evidence>
<dbReference type="Gene3D" id="1.25.40.10">
    <property type="entry name" value="Tetratricopeptide repeat domain"/>
    <property type="match status" value="1"/>
</dbReference>
<keyword evidence="1" id="KW-0344">Guanine-nucleotide releasing factor</keyword>
<dbReference type="PANTHER" id="PTHR12296:SF30">
    <property type="entry name" value="DENN DOMAIN-CONTAINING PROTEIN CRAG"/>
    <property type="match status" value="1"/>
</dbReference>
<evidence type="ECO:0000256" key="1">
    <source>
        <dbReference type="ARBA" id="ARBA00022658"/>
    </source>
</evidence>
<accession>A0A6A4VP79</accession>
<feature type="region of interest" description="Disordered" evidence="3">
    <location>
        <begin position="911"/>
        <end position="968"/>
    </location>
</feature>
<dbReference type="PROSITE" id="PS50211">
    <property type="entry name" value="DENN"/>
    <property type="match status" value="1"/>
</dbReference>
<dbReference type="Gene3D" id="3.40.50.11500">
    <property type="match status" value="2"/>
</dbReference>
<dbReference type="InterPro" id="IPR005113">
    <property type="entry name" value="uDENN_dom"/>
</dbReference>
<dbReference type="GO" id="GO:0031410">
    <property type="term" value="C:cytoplasmic vesicle"/>
    <property type="evidence" value="ECO:0007669"/>
    <property type="project" value="TreeGrafter"/>
</dbReference>
<feature type="compositionally biased region" description="Basic and acidic residues" evidence="3">
    <location>
        <begin position="1257"/>
        <end position="1269"/>
    </location>
</feature>
<comment type="caution">
    <text evidence="6">The sequence shown here is derived from an EMBL/GenBank/DDBJ whole genome shotgun (WGS) entry which is preliminary data.</text>
</comment>
<evidence type="ECO:0000313" key="6">
    <source>
        <dbReference type="EMBL" id="KAF0297967.1"/>
    </source>
</evidence>
<dbReference type="GO" id="GO:0005085">
    <property type="term" value="F:guanyl-nucleotide exchange factor activity"/>
    <property type="evidence" value="ECO:0007669"/>
    <property type="project" value="UniProtKB-KW"/>
</dbReference>
<dbReference type="OrthoDB" id="75250at2759"/>
<dbReference type="PROSITE" id="PS51498">
    <property type="entry name" value="MABP"/>
    <property type="match status" value="1"/>
</dbReference>
<protein>
    <submittedName>
        <fullName evidence="6">C-myc promoter-binding protein</fullName>
    </submittedName>
</protein>
<feature type="compositionally biased region" description="Low complexity" evidence="3">
    <location>
        <begin position="1111"/>
        <end position="1121"/>
    </location>
</feature>
<dbReference type="Gene3D" id="2.100.10.50">
    <property type="match status" value="1"/>
</dbReference>
<feature type="region of interest" description="Disordered" evidence="3">
    <location>
        <begin position="1111"/>
        <end position="1236"/>
    </location>
</feature>